<reference evidence="2 3" key="1">
    <citation type="submission" date="2014-03" db="EMBL/GenBank/DDBJ databases">
        <title>Genomics of Bifidobacteria.</title>
        <authorList>
            <person name="Ventura M."/>
            <person name="Milani C."/>
            <person name="Lugli G.A."/>
        </authorList>
    </citation>
    <scope>NUCLEOTIDE SEQUENCE [LARGE SCALE GENOMIC DNA]</scope>
    <source>
        <strain evidence="2 3">LMG 11341</strain>
    </source>
</reference>
<dbReference type="Proteomes" id="UP000029060">
    <property type="component" value="Unassembled WGS sequence"/>
</dbReference>
<sequence length="130" mass="14032">MALTAIIACVWALAAFDLWFLSRQSGNTVSVVYGITVAVFAILGIALAFVLPLTGRSKLSMVEQIKQSARLAVLKPMVAIAVFVLDILSIALLATVPGTIMWVPLLWAMLGVGVSAWLQMRMIRKAFALE</sequence>
<dbReference type="eggNOG" id="COG5578">
    <property type="taxonomic scope" value="Bacteria"/>
</dbReference>
<feature type="transmembrane region" description="Helical" evidence="1">
    <location>
        <begin position="72"/>
        <end position="94"/>
    </location>
</feature>
<evidence type="ECO:0000313" key="2">
    <source>
        <dbReference type="EMBL" id="KFI69042.1"/>
    </source>
</evidence>
<dbReference type="AlphaFoldDB" id="A0A087BDE2"/>
<evidence type="ECO:0000313" key="3">
    <source>
        <dbReference type="Proteomes" id="UP000029060"/>
    </source>
</evidence>
<keyword evidence="1" id="KW-0472">Membrane</keyword>
<feature type="transmembrane region" description="Helical" evidence="1">
    <location>
        <begin position="31"/>
        <end position="51"/>
    </location>
</feature>
<keyword evidence="1" id="KW-1133">Transmembrane helix</keyword>
<accession>A0A087BDE2</accession>
<protein>
    <recommendedName>
        <fullName evidence="4">Transmembrane protein</fullName>
    </recommendedName>
</protein>
<feature type="transmembrane region" description="Helical" evidence="1">
    <location>
        <begin position="100"/>
        <end position="118"/>
    </location>
</feature>
<name>A0A087BDE2_9BIFI</name>
<organism evidence="2 3">
    <name type="scientific">Bifidobacterium merycicum</name>
    <dbReference type="NCBI Taxonomy" id="78345"/>
    <lineage>
        <taxon>Bacteria</taxon>
        <taxon>Bacillati</taxon>
        <taxon>Actinomycetota</taxon>
        <taxon>Actinomycetes</taxon>
        <taxon>Bifidobacteriales</taxon>
        <taxon>Bifidobacteriaceae</taxon>
        <taxon>Bifidobacterium</taxon>
    </lineage>
</organism>
<evidence type="ECO:0008006" key="4">
    <source>
        <dbReference type="Google" id="ProtNLM"/>
    </source>
</evidence>
<gene>
    <name evidence="2" type="ORF">BMERY_0532</name>
</gene>
<keyword evidence="3" id="KW-1185">Reference proteome</keyword>
<comment type="caution">
    <text evidence="2">The sequence shown here is derived from an EMBL/GenBank/DDBJ whole genome shotgun (WGS) entry which is preliminary data.</text>
</comment>
<dbReference type="EMBL" id="JGZC01000010">
    <property type="protein sequence ID" value="KFI69042.1"/>
    <property type="molecule type" value="Genomic_DNA"/>
</dbReference>
<keyword evidence="1" id="KW-0812">Transmembrane</keyword>
<evidence type="ECO:0000256" key="1">
    <source>
        <dbReference type="SAM" id="Phobius"/>
    </source>
</evidence>
<proteinExistence type="predicted"/>